<evidence type="ECO:0000256" key="3">
    <source>
        <dbReference type="ARBA" id="ARBA00022723"/>
    </source>
</evidence>
<dbReference type="InterPro" id="IPR001128">
    <property type="entry name" value="Cyt_P450"/>
</dbReference>
<evidence type="ECO:0000256" key="4">
    <source>
        <dbReference type="ARBA" id="ARBA00023002"/>
    </source>
</evidence>
<gene>
    <name evidence="8" type="ORF">SAMN05660991_01665</name>
</gene>
<dbReference type="Proteomes" id="UP000198960">
    <property type="component" value="Unassembled WGS sequence"/>
</dbReference>
<keyword evidence="5 7" id="KW-0408">Iron</keyword>
<keyword evidence="3 7" id="KW-0479">Metal-binding</keyword>
<dbReference type="GO" id="GO:0020037">
    <property type="term" value="F:heme binding"/>
    <property type="evidence" value="ECO:0007669"/>
    <property type="project" value="InterPro"/>
</dbReference>
<evidence type="ECO:0000313" key="8">
    <source>
        <dbReference type="EMBL" id="SEO77345.1"/>
    </source>
</evidence>
<dbReference type="InterPro" id="IPR036396">
    <property type="entry name" value="Cyt_P450_sf"/>
</dbReference>
<organism evidence="8 9">
    <name type="scientific">Trujillonella endophytica</name>
    <dbReference type="NCBI Taxonomy" id="673521"/>
    <lineage>
        <taxon>Bacteria</taxon>
        <taxon>Bacillati</taxon>
        <taxon>Actinomycetota</taxon>
        <taxon>Actinomycetes</taxon>
        <taxon>Geodermatophilales</taxon>
        <taxon>Geodermatophilaceae</taxon>
        <taxon>Trujillonella</taxon>
    </lineage>
</organism>
<keyword evidence="9" id="KW-1185">Reference proteome</keyword>
<reference evidence="9" key="1">
    <citation type="submission" date="2016-10" db="EMBL/GenBank/DDBJ databases">
        <authorList>
            <person name="Varghese N."/>
            <person name="Submissions S."/>
        </authorList>
    </citation>
    <scope>NUCLEOTIDE SEQUENCE [LARGE SCALE GENOMIC DNA]</scope>
    <source>
        <strain evidence="9">DSM 45413</strain>
    </source>
</reference>
<keyword evidence="6 7" id="KW-0503">Monooxygenase</keyword>
<dbReference type="EMBL" id="FOEE01000004">
    <property type="protein sequence ID" value="SEO77345.1"/>
    <property type="molecule type" value="Genomic_DNA"/>
</dbReference>
<dbReference type="InterPro" id="IPR002397">
    <property type="entry name" value="Cyt_P450_B"/>
</dbReference>
<evidence type="ECO:0000256" key="7">
    <source>
        <dbReference type="RuleBase" id="RU000461"/>
    </source>
</evidence>
<evidence type="ECO:0000256" key="2">
    <source>
        <dbReference type="ARBA" id="ARBA00022617"/>
    </source>
</evidence>
<keyword evidence="2 7" id="KW-0349">Heme</keyword>
<comment type="similarity">
    <text evidence="1 7">Belongs to the cytochrome P450 family.</text>
</comment>
<proteinExistence type="inferred from homology"/>
<dbReference type="CDD" id="cd11030">
    <property type="entry name" value="CYP105-like"/>
    <property type="match status" value="1"/>
</dbReference>
<dbReference type="GO" id="GO:0005506">
    <property type="term" value="F:iron ion binding"/>
    <property type="evidence" value="ECO:0007669"/>
    <property type="project" value="InterPro"/>
</dbReference>
<evidence type="ECO:0000256" key="6">
    <source>
        <dbReference type="ARBA" id="ARBA00023033"/>
    </source>
</evidence>
<dbReference type="GO" id="GO:0004497">
    <property type="term" value="F:monooxygenase activity"/>
    <property type="evidence" value="ECO:0007669"/>
    <property type="project" value="UniProtKB-KW"/>
</dbReference>
<dbReference type="FunFam" id="1.10.630.10:FF:000018">
    <property type="entry name" value="Cytochrome P450 monooxygenase"/>
    <property type="match status" value="1"/>
</dbReference>
<dbReference type="RefSeq" id="WP_211435555.1">
    <property type="nucleotide sequence ID" value="NZ_FOEE01000004.1"/>
</dbReference>
<evidence type="ECO:0000313" key="9">
    <source>
        <dbReference type="Proteomes" id="UP000198960"/>
    </source>
</evidence>
<dbReference type="Pfam" id="PF00067">
    <property type="entry name" value="p450"/>
    <property type="match status" value="1"/>
</dbReference>
<evidence type="ECO:0000256" key="5">
    <source>
        <dbReference type="ARBA" id="ARBA00023004"/>
    </source>
</evidence>
<dbReference type="SUPFAM" id="SSF48264">
    <property type="entry name" value="Cytochrome P450"/>
    <property type="match status" value="1"/>
</dbReference>
<evidence type="ECO:0000256" key="1">
    <source>
        <dbReference type="ARBA" id="ARBA00010617"/>
    </source>
</evidence>
<accession>A0A1H8SFI9</accession>
<keyword evidence="4 7" id="KW-0560">Oxidoreductase</keyword>
<protein>
    <submittedName>
        <fullName evidence="8">Cytochrome P450</fullName>
    </submittedName>
</protein>
<dbReference type="PANTHER" id="PTHR46696">
    <property type="entry name" value="P450, PUTATIVE (EUROFUNG)-RELATED"/>
    <property type="match status" value="1"/>
</dbReference>
<dbReference type="STRING" id="673521.SAMN05660991_01665"/>
<dbReference type="PANTHER" id="PTHR46696:SF1">
    <property type="entry name" value="CYTOCHROME P450 YJIB-RELATED"/>
    <property type="match status" value="1"/>
</dbReference>
<dbReference type="InterPro" id="IPR017972">
    <property type="entry name" value="Cyt_P450_CS"/>
</dbReference>
<dbReference type="GO" id="GO:0016705">
    <property type="term" value="F:oxidoreductase activity, acting on paired donors, with incorporation or reduction of molecular oxygen"/>
    <property type="evidence" value="ECO:0007669"/>
    <property type="project" value="InterPro"/>
</dbReference>
<dbReference type="PROSITE" id="PS00086">
    <property type="entry name" value="CYTOCHROME_P450"/>
    <property type="match status" value="1"/>
</dbReference>
<sequence length="438" mass="48121">MSTDSAQTDSTVEPHLIEMRRPLEADMVEHPPGCPFDPAPGLLARRGQGAVQPITLTNGLTVYLVTGFDEGRAVLADSRFSADKFRNRDVTSMQPEEVTALGTTEAERGVCPVVSFDEAPPRTDGYFIFMDPPEHTRLRRLLTGQFTVRRMKLLESRVHEIAAEHIEAMRAAGTEADLVPAYAMPIPSLMICELLGVDYADRDEFQRYTSVSTNVLASDEEKAASAAGQYVFMERLVREKRANPGDDIISGLINVSDPALTDSELVDISLMLLGAGHETTANMLGLGALALLSHPDQLAALRADPALYDNAVEELLRYLSIIQLGVTRIAMEDVTVGGVEIPKGATAMLAAPEANRDPAHFDHPDRLDVTRPRPPHLTFGHGVHQCIGQQLARIEMRIGLEELFTRMPELRLTLPLEEVDVKNEMLLFGVRSLPVTWA</sequence>
<dbReference type="PRINTS" id="PR00359">
    <property type="entry name" value="BP450"/>
</dbReference>
<name>A0A1H8SFI9_9ACTN</name>
<dbReference type="PRINTS" id="PR00385">
    <property type="entry name" value="P450"/>
</dbReference>
<dbReference type="Gene3D" id="1.10.630.10">
    <property type="entry name" value="Cytochrome P450"/>
    <property type="match status" value="1"/>
</dbReference>
<dbReference type="AlphaFoldDB" id="A0A1H8SFI9"/>